<dbReference type="KEGG" id="psco:LY89DRAFT_537840"/>
<gene>
    <name evidence="1" type="ORF">LY89DRAFT_537840</name>
</gene>
<dbReference type="GeneID" id="28817846"/>
<dbReference type="EMBL" id="KQ947417">
    <property type="protein sequence ID" value="KUJ15640.1"/>
    <property type="molecule type" value="Genomic_DNA"/>
</dbReference>
<keyword evidence="2" id="KW-1185">Reference proteome</keyword>
<dbReference type="RefSeq" id="XP_018069995.1">
    <property type="nucleotide sequence ID" value="XM_018208120.2"/>
</dbReference>
<organism evidence="1 2">
    <name type="scientific">Mollisia scopiformis</name>
    <name type="common">Conifer needle endophyte fungus</name>
    <name type="synonym">Phialocephala scopiformis</name>
    <dbReference type="NCBI Taxonomy" id="149040"/>
    <lineage>
        <taxon>Eukaryota</taxon>
        <taxon>Fungi</taxon>
        <taxon>Dikarya</taxon>
        <taxon>Ascomycota</taxon>
        <taxon>Pezizomycotina</taxon>
        <taxon>Leotiomycetes</taxon>
        <taxon>Helotiales</taxon>
        <taxon>Mollisiaceae</taxon>
        <taxon>Mollisia</taxon>
    </lineage>
</organism>
<evidence type="ECO:0000313" key="1">
    <source>
        <dbReference type="EMBL" id="KUJ15640.1"/>
    </source>
</evidence>
<proteinExistence type="predicted"/>
<protein>
    <submittedName>
        <fullName evidence="1">Uncharacterized protein</fullName>
    </submittedName>
</protein>
<dbReference type="OrthoDB" id="424402at2759"/>
<feature type="non-terminal residue" evidence="1">
    <location>
        <position position="59"/>
    </location>
</feature>
<accession>A0A194X635</accession>
<sequence>DVDKSMEDVEQSDEEEEAFEIMKTPFERAIEGTAKVRAVPVMTICLSRVRVESLRREYG</sequence>
<reference evidence="1 2" key="1">
    <citation type="submission" date="2015-10" db="EMBL/GenBank/DDBJ databases">
        <title>Full genome of DAOMC 229536 Phialocephala scopiformis, a fungal endophyte of spruce producing the potent anti-insectan compound rugulosin.</title>
        <authorList>
            <consortium name="DOE Joint Genome Institute"/>
            <person name="Walker A.K."/>
            <person name="Frasz S.L."/>
            <person name="Seifert K.A."/>
            <person name="Miller J.D."/>
            <person name="Mondo S.J."/>
            <person name="Labutti K."/>
            <person name="Lipzen A."/>
            <person name="Dockter R."/>
            <person name="Kennedy M."/>
            <person name="Grigoriev I.V."/>
            <person name="Spatafora J.W."/>
        </authorList>
    </citation>
    <scope>NUCLEOTIDE SEQUENCE [LARGE SCALE GENOMIC DNA]</scope>
    <source>
        <strain evidence="1 2">CBS 120377</strain>
    </source>
</reference>
<evidence type="ECO:0000313" key="2">
    <source>
        <dbReference type="Proteomes" id="UP000070700"/>
    </source>
</evidence>
<dbReference type="AlphaFoldDB" id="A0A194X635"/>
<dbReference type="Proteomes" id="UP000070700">
    <property type="component" value="Unassembled WGS sequence"/>
</dbReference>
<feature type="non-terminal residue" evidence="1">
    <location>
        <position position="1"/>
    </location>
</feature>
<name>A0A194X635_MOLSC</name>
<dbReference type="InParanoid" id="A0A194X635"/>